<dbReference type="AlphaFoldDB" id="A0AAV7QVZ0"/>
<protein>
    <submittedName>
        <fullName evidence="2">Uncharacterized protein</fullName>
    </submittedName>
</protein>
<feature type="transmembrane region" description="Helical" evidence="1">
    <location>
        <begin position="121"/>
        <end position="149"/>
    </location>
</feature>
<keyword evidence="1" id="KW-0812">Transmembrane</keyword>
<evidence type="ECO:0000313" key="2">
    <source>
        <dbReference type="EMBL" id="KAJ1144702.1"/>
    </source>
</evidence>
<feature type="transmembrane region" description="Helical" evidence="1">
    <location>
        <begin position="33"/>
        <end position="54"/>
    </location>
</feature>
<organism evidence="2 3">
    <name type="scientific">Pleurodeles waltl</name>
    <name type="common">Iberian ribbed newt</name>
    <dbReference type="NCBI Taxonomy" id="8319"/>
    <lineage>
        <taxon>Eukaryota</taxon>
        <taxon>Metazoa</taxon>
        <taxon>Chordata</taxon>
        <taxon>Craniata</taxon>
        <taxon>Vertebrata</taxon>
        <taxon>Euteleostomi</taxon>
        <taxon>Amphibia</taxon>
        <taxon>Batrachia</taxon>
        <taxon>Caudata</taxon>
        <taxon>Salamandroidea</taxon>
        <taxon>Salamandridae</taxon>
        <taxon>Pleurodelinae</taxon>
        <taxon>Pleurodeles</taxon>
    </lineage>
</organism>
<evidence type="ECO:0000256" key="1">
    <source>
        <dbReference type="SAM" id="Phobius"/>
    </source>
</evidence>
<sequence length="256" mass="25510">MPFSTGSGGGFVPRVLRPARGGLSSGGACGAHWPAVLVGGSVSVLLVAVSWAAVLVAAVALAAVLVAAVSLAAVLAAAVSLAAVLVAVVSWAAVVVAAVSWAAVLVVAVSLAAVQVAAVSWAAVLVAAVSWTVVLVAAVSLAAVLVGVLSTVPVGTDFPFFLCPFPTLDGEAAFFPLPNCSPGRAFGGRCFTLLPPGSGQLLMLLRWGTVRGLAPWHTGCPAAWRTTKLVTAGTTVTADVVAEVLGWDLERRALGD</sequence>
<keyword evidence="1" id="KW-0472">Membrane</keyword>
<dbReference type="Proteomes" id="UP001066276">
    <property type="component" value="Chromosome 6"/>
</dbReference>
<keyword evidence="3" id="KW-1185">Reference proteome</keyword>
<dbReference type="EMBL" id="JANPWB010000010">
    <property type="protein sequence ID" value="KAJ1144702.1"/>
    <property type="molecule type" value="Genomic_DNA"/>
</dbReference>
<reference evidence="2" key="1">
    <citation type="journal article" date="2022" name="bioRxiv">
        <title>Sequencing and chromosome-scale assembly of the giantPleurodeles waltlgenome.</title>
        <authorList>
            <person name="Brown T."/>
            <person name="Elewa A."/>
            <person name="Iarovenko S."/>
            <person name="Subramanian E."/>
            <person name="Araus A.J."/>
            <person name="Petzold A."/>
            <person name="Susuki M."/>
            <person name="Suzuki K.-i.T."/>
            <person name="Hayashi T."/>
            <person name="Toyoda A."/>
            <person name="Oliveira C."/>
            <person name="Osipova E."/>
            <person name="Leigh N.D."/>
            <person name="Simon A."/>
            <person name="Yun M.H."/>
        </authorList>
    </citation>
    <scope>NUCLEOTIDE SEQUENCE</scope>
    <source>
        <strain evidence="2">20211129_DDA</strain>
        <tissue evidence="2">Liver</tissue>
    </source>
</reference>
<evidence type="ECO:0000313" key="3">
    <source>
        <dbReference type="Proteomes" id="UP001066276"/>
    </source>
</evidence>
<comment type="caution">
    <text evidence="2">The sequence shown here is derived from an EMBL/GenBank/DDBJ whole genome shotgun (WGS) entry which is preliminary data.</text>
</comment>
<keyword evidence="1" id="KW-1133">Transmembrane helix</keyword>
<accession>A0AAV7QVZ0</accession>
<gene>
    <name evidence="2" type="ORF">NDU88_010999</name>
</gene>
<feature type="transmembrane region" description="Helical" evidence="1">
    <location>
        <begin position="61"/>
        <end position="85"/>
    </location>
</feature>
<proteinExistence type="predicted"/>
<name>A0AAV7QVZ0_PLEWA</name>